<sequence>PDEIRRTLTDKNADSSAVVSSLKQKLHLMERNVKDKENELRKLKSDLKSTSLDELRIQMETYYEETQRLQTVLSSVYSQVPGTRNIPDTRYNGSRSSSRMNTPRLGGLGRVDDGQLEQLLDENRRLKSENQSLKKDLLCAIDGQRKGNTSKDRNVDYADMNRLQMLQKIGELEQLLEDGKGKQKNEPKESKKHSLGDDHETEVRKQREVIENLKQDRAHYREEVEKLRLVLYWQFL</sequence>
<feature type="region of interest" description="Disordered" evidence="1">
    <location>
        <begin position="1"/>
        <end position="22"/>
    </location>
</feature>
<feature type="compositionally biased region" description="Basic and acidic residues" evidence="1">
    <location>
        <begin position="1"/>
        <end position="13"/>
    </location>
</feature>
<gene>
    <name evidence="2" type="ORF">PACLA_8A073730</name>
</gene>
<reference evidence="2" key="1">
    <citation type="submission" date="2020-04" db="EMBL/GenBank/DDBJ databases">
        <authorList>
            <person name="Alioto T."/>
            <person name="Alioto T."/>
            <person name="Gomez Garrido J."/>
        </authorList>
    </citation>
    <scope>NUCLEOTIDE SEQUENCE</scope>
    <source>
        <strain evidence="2">A484AB</strain>
    </source>
</reference>
<evidence type="ECO:0000313" key="2">
    <source>
        <dbReference type="EMBL" id="CAB4034987.1"/>
    </source>
</evidence>
<feature type="compositionally biased region" description="Polar residues" evidence="1">
    <location>
        <begin position="91"/>
        <end position="101"/>
    </location>
</feature>
<feature type="non-terminal residue" evidence="2">
    <location>
        <position position="236"/>
    </location>
</feature>
<dbReference type="AlphaFoldDB" id="A0A6S7JTQ0"/>
<evidence type="ECO:0000256" key="1">
    <source>
        <dbReference type="SAM" id="MobiDB-lite"/>
    </source>
</evidence>
<protein>
    <submittedName>
        <fullName evidence="2">Uncharacterized protein</fullName>
    </submittedName>
</protein>
<feature type="region of interest" description="Disordered" evidence="1">
    <location>
        <begin position="178"/>
        <end position="204"/>
    </location>
</feature>
<dbReference type="OrthoDB" id="2136082at2759"/>
<comment type="caution">
    <text evidence="2">The sequence shown here is derived from an EMBL/GenBank/DDBJ whole genome shotgun (WGS) entry which is preliminary data.</text>
</comment>
<organism evidence="2 3">
    <name type="scientific">Paramuricea clavata</name>
    <name type="common">Red gorgonian</name>
    <name type="synonym">Violescent sea-whip</name>
    <dbReference type="NCBI Taxonomy" id="317549"/>
    <lineage>
        <taxon>Eukaryota</taxon>
        <taxon>Metazoa</taxon>
        <taxon>Cnidaria</taxon>
        <taxon>Anthozoa</taxon>
        <taxon>Octocorallia</taxon>
        <taxon>Malacalcyonacea</taxon>
        <taxon>Plexauridae</taxon>
        <taxon>Paramuricea</taxon>
    </lineage>
</organism>
<name>A0A6S7JTQ0_PARCT</name>
<keyword evidence="3" id="KW-1185">Reference proteome</keyword>
<accession>A0A6S7JTQ0</accession>
<dbReference type="EMBL" id="CACRXK020020595">
    <property type="protein sequence ID" value="CAB4034987.1"/>
    <property type="molecule type" value="Genomic_DNA"/>
</dbReference>
<evidence type="ECO:0000313" key="3">
    <source>
        <dbReference type="Proteomes" id="UP001152795"/>
    </source>
</evidence>
<feature type="region of interest" description="Disordered" evidence="1">
    <location>
        <begin position="84"/>
        <end position="111"/>
    </location>
</feature>
<dbReference type="Proteomes" id="UP001152795">
    <property type="component" value="Unassembled WGS sequence"/>
</dbReference>
<proteinExistence type="predicted"/>